<organism evidence="1">
    <name type="scientific">Arundo donax</name>
    <name type="common">Giant reed</name>
    <name type="synonym">Donax arundinaceus</name>
    <dbReference type="NCBI Taxonomy" id="35708"/>
    <lineage>
        <taxon>Eukaryota</taxon>
        <taxon>Viridiplantae</taxon>
        <taxon>Streptophyta</taxon>
        <taxon>Embryophyta</taxon>
        <taxon>Tracheophyta</taxon>
        <taxon>Spermatophyta</taxon>
        <taxon>Magnoliopsida</taxon>
        <taxon>Liliopsida</taxon>
        <taxon>Poales</taxon>
        <taxon>Poaceae</taxon>
        <taxon>PACMAD clade</taxon>
        <taxon>Arundinoideae</taxon>
        <taxon>Arundineae</taxon>
        <taxon>Arundo</taxon>
    </lineage>
</organism>
<reference evidence="1" key="1">
    <citation type="submission" date="2014-09" db="EMBL/GenBank/DDBJ databases">
        <authorList>
            <person name="Magalhaes I.L.F."/>
            <person name="Oliveira U."/>
            <person name="Santos F.R."/>
            <person name="Vidigal T.H.D.A."/>
            <person name="Brescovit A.D."/>
            <person name="Santos A.J."/>
        </authorList>
    </citation>
    <scope>NUCLEOTIDE SEQUENCE</scope>
    <source>
        <tissue evidence="1">Shoot tissue taken approximately 20 cm above the soil surface</tissue>
    </source>
</reference>
<reference evidence="1" key="2">
    <citation type="journal article" date="2015" name="Data Brief">
        <title>Shoot transcriptome of the giant reed, Arundo donax.</title>
        <authorList>
            <person name="Barrero R.A."/>
            <person name="Guerrero F.D."/>
            <person name="Moolhuijzen P."/>
            <person name="Goolsby J.A."/>
            <person name="Tidwell J."/>
            <person name="Bellgard S.E."/>
            <person name="Bellgard M.I."/>
        </authorList>
    </citation>
    <scope>NUCLEOTIDE SEQUENCE</scope>
    <source>
        <tissue evidence="1">Shoot tissue taken approximately 20 cm above the soil surface</tissue>
    </source>
</reference>
<dbReference type="EMBL" id="GBRH01242595">
    <property type="protein sequence ID" value="JAD55300.1"/>
    <property type="molecule type" value="Transcribed_RNA"/>
</dbReference>
<evidence type="ECO:0000313" key="1">
    <source>
        <dbReference type="EMBL" id="JAD55300.1"/>
    </source>
</evidence>
<accession>A0A0A9B2A0</accession>
<protein>
    <submittedName>
        <fullName evidence="1">Uncharacterized protein</fullName>
    </submittedName>
</protein>
<sequence>MMFSTFPCSKKKETKNVACSNLTEEMTSWKRRLMLGESRL</sequence>
<name>A0A0A9B2A0_ARUDO</name>
<proteinExistence type="predicted"/>
<dbReference type="AlphaFoldDB" id="A0A0A9B2A0"/>